<keyword evidence="1" id="KW-0812">Transmembrane</keyword>
<organism evidence="2 3">
    <name type="scientific">Rhodanobacter panaciterrae</name>
    <dbReference type="NCBI Taxonomy" id="490572"/>
    <lineage>
        <taxon>Bacteria</taxon>
        <taxon>Pseudomonadati</taxon>
        <taxon>Pseudomonadota</taxon>
        <taxon>Gammaproteobacteria</taxon>
        <taxon>Lysobacterales</taxon>
        <taxon>Rhodanobacteraceae</taxon>
        <taxon>Rhodanobacter</taxon>
    </lineage>
</organism>
<reference evidence="3" key="1">
    <citation type="journal article" date="2019" name="Int. J. Syst. Evol. Microbiol.">
        <title>The Global Catalogue of Microorganisms (GCM) 10K type strain sequencing project: providing services to taxonomists for standard genome sequencing and annotation.</title>
        <authorList>
            <consortium name="The Broad Institute Genomics Platform"/>
            <consortium name="The Broad Institute Genome Sequencing Center for Infectious Disease"/>
            <person name="Wu L."/>
            <person name="Ma J."/>
        </authorList>
    </citation>
    <scope>NUCLEOTIDE SEQUENCE [LARGE SCALE GENOMIC DNA]</scope>
    <source>
        <strain evidence="3">KCTC 22232</strain>
    </source>
</reference>
<keyword evidence="1" id="KW-0472">Membrane</keyword>
<evidence type="ECO:0000313" key="3">
    <source>
        <dbReference type="Proteomes" id="UP000621898"/>
    </source>
</evidence>
<dbReference type="Proteomes" id="UP000621898">
    <property type="component" value="Unassembled WGS sequence"/>
</dbReference>
<name>A0ABQ2ZSP3_9GAMM</name>
<feature type="transmembrane region" description="Helical" evidence="1">
    <location>
        <begin position="21"/>
        <end position="42"/>
    </location>
</feature>
<keyword evidence="3" id="KW-1185">Reference proteome</keyword>
<protein>
    <submittedName>
        <fullName evidence="2">Uncharacterized protein</fullName>
    </submittedName>
</protein>
<comment type="caution">
    <text evidence="2">The sequence shown here is derived from an EMBL/GenBank/DDBJ whole genome shotgun (WGS) entry which is preliminary data.</text>
</comment>
<proteinExistence type="predicted"/>
<sequence>MNTQEGPAEQARAVGRRNRPWLLGLGAVVLVAVTVLVTTLAIRGLPNGIVSHGDVPTLTAVQRSALDNAVAAIGKVNAAVEVGVNFPTYGQLLIDAKAATNHVVEVGATPAITNILQETIQNYVDAAKAWQSKVQYPNLKLASVYGDAALLQKYGLIPSNGKKDDGVDPDTAMQKIWGVAGSHYRQLLAAQSGV</sequence>
<evidence type="ECO:0000256" key="1">
    <source>
        <dbReference type="SAM" id="Phobius"/>
    </source>
</evidence>
<gene>
    <name evidence="2" type="ORF">GCM10008098_13230</name>
</gene>
<dbReference type="RefSeq" id="WP_189440313.1">
    <property type="nucleotide sequence ID" value="NZ_BMXT01000001.1"/>
</dbReference>
<keyword evidence="1" id="KW-1133">Transmembrane helix</keyword>
<evidence type="ECO:0000313" key="2">
    <source>
        <dbReference type="EMBL" id="GGY21690.1"/>
    </source>
</evidence>
<accession>A0ABQ2ZSP3</accession>
<dbReference type="EMBL" id="BMXT01000001">
    <property type="protein sequence ID" value="GGY21690.1"/>
    <property type="molecule type" value="Genomic_DNA"/>
</dbReference>